<dbReference type="STRING" id="3659.A0A0A0LCK5"/>
<dbReference type="Proteomes" id="UP000029981">
    <property type="component" value="Chromosome 3"/>
</dbReference>
<evidence type="ECO:0000256" key="1">
    <source>
        <dbReference type="ARBA" id="ARBA00022801"/>
    </source>
</evidence>
<dbReference type="PROSITE" id="PS51194">
    <property type="entry name" value="HELICASE_CTER"/>
    <property type="match status" value="1"/>
</dbReference>
<organism evidence="3 4">
    <name type="scientific">Cucumis sativus</name>
    <name type="common">Cucumber</name>
    <dbReference type="NCBI Taxonomy" id="3659"/>
    <lineage>
        <taxon>Eukaryota</taxon>
        <taxon>Viridiplantae</taxon>
        <taxon>Streptophyta</taxon>
        <taxon>Embryophyta</taxon>
        <taxon>Tracheophyta</taxon>
        <taxon>Spermatophyta</taxon>
        <taxon>Magnoliopsida</taxon>
        <taxon>eudicotyledons</taxon>
        <taxon>Gunneridae</taxon>
        <taxon>Pentapetalae</taxon>
        <taxon>rosids</taxon>
        <taxon>fabids</taxon>
        <taxon>Cucurbitales</taxon>
        <taxon>Cucurbitaceae</taxon>
        <taxon>Benincaseae</taxon>
        <taxon>Cucumis</taxon>
    </lineage>
</organism>
<dbReference type="GO" id="GO:0003677">
    <property type="term" value="F:DNA binding"/>
    <property type="evidence" value="ECO:0007669"/>
    <property type="project" value="InterPro"/>
</dbReference>
<dbReference type="InterPro" id="IPR001650">
    <property type="entry name" value="Helicase_C-like"/>
</dbReference>
<dbReference type="PANTHER" id="PTHR36498">
    <property type="entry name" value="TATA-BINDING PROTEIN-ASSOCIATED FACTOR 172"/>
    <property type="match status" value="1"/>
</dbReference>
<dbReference type="PANTHER" id="PTHR36498:SF1">
    <property type="entry name" value="TATA-BINDING PROTEIN-ASSOCIATED FACTOR 172"/>
    <property type="match status" value="1"/>
</dbReference>
<dbReference type="InterPro" id="IPR000330">
    <property type="entry name" value="SNF2_N"/>
</dbReference>
<dbReference type="SUPFAM" id="SSF52540">
    <property type="entry name" value="P-loop containing nucleoside triphosphate hydrolases"/>
    <property type="match status" value="1"/>
</dbReference>
<dbReference type="Gene3D" id="3.40.50.300">
    <property type="entry name" value="P-loop containing nucleotide triphosphate hydrolases"/>
    <property type="match status" value="1"/>
</dbReference>
<dbReference type="AlphaFoldDB" id="A0A0A0LCK5"/>
<evidence type="ECO:0000313" key="4">
    <source>
        <dbReference type="Proteomes" id="UP000029981"/>
    </source>
</evidence>
<sequence length="284" mass="31659">MQFQSTYGKPLLAARDSKCSARDAEAGALAMEALHKQVMPFLLRRTKDEVLSDLPEKIIQDRFCDLSPVQLKLYERFSGSHVRQEISSMVKSNESEVPQESSGSTKASSHIFQALQYLLKLCSHPLLVTGEKMSDSMKCILTELLPDSSDIISELHKLHHSPKLVALSEILEECGIGVDTLGSDGAVSCGQHRVLIFAQHKALLDIIERDLFHAHMKNVTYLRLDGSVEPEKRFDIVKAFNSDPTIDVLLLTTHVGGLGLNLTSADTLVFMEHDWNPMRDHQVV</sequence>
<dbReference type="Pfam" id="PF00176">
    <property type="entry name" value="SNF2-rel_dom"/>
    <property type="match status" value="1"/>
</dbReference>
<accession>A0A0A0LCK5</accession>
<reference evidence="3 4" key="4">
    <citation type="journal article" date="2011" name="BMC Genomics">
        <title>RNA-Seq improves annotation of protein-coding genes in the cucumber genome.</title>
        <authorList>
            <person name="Li Z."/>
            <person name="Zhang Z."/>
            <person name="Yan P."/>
            <person name="Huang S."/>
            <person name="Fei Z."/>
            <person name="Lin K."/>
        </authorList>
    </citation>
    <scope>NUCLEOTIDE SEQUENCE [LARGE SCALE GENOMIC DNA]</scope>
    <source>
        <strain evidence="4">cv. 9930</strain>
    </source>
</reference>
<dbReference type="EMBL" id="CM002924">
    <property type="protein sequence ID" value="KGN57796.1"/>
    <property type="molecule type" value="Genomic_DNA"/>
</dbReference>
<dbReference type="GO" id="GO:0017025">
    <property type="term" value="F:TBP-class protein binding"/>
    <property type="evidence" value="ECO:0007669"/>
    <property type="project" value="InterPro"/>
</dbReference>
<keyword evidence="4" id="KW-1185">Reference proteome</keyword>
<dbReference type="GO" id="GO:0016887">
    <property type="term" value="F:ATP hydrolysis activity"/>
    <property type="evidence" value="ECO:0007669"/>
    <property type="project" value="InterPro"/>
</dbReference>
<keyword evidence="1" id="KW-0378">Hydrolase</keyword>
<dbReference type="SMART" id="SM00490">
    <property type="entry name" value="HELICc"/>
    <property type="match status" value="1"/>
</dbReference>
<dbReference type="Pfam" id="PF00271">
    <property type="entry name" value="Helicase_C"/>
    <property type="match status" value="1"/>
</dbReference>
<reference evidence="3 4" key="3">
    <citation type="journal article" date="2010" name="BMC Genomics">
        <title>Transcriptome sequencing and comparative analysis of cucumber flowers with different sex types.</title>
        <authorList>
            <person name="Guo S."/>
            <person name="Zheng Y."/>
            <person name="Joung J.G."/>
            <person name="Liu S."/>
            <person name="Zhang Z."/>
            <person name="Crasta O.R."/>
            <person name="Sobral B.W."/>
            <person name="Xu Y."/>
            <person name="Huang S."/>
            <person name="Fei Z."/>
        </authorList>
    </citation>
    <scope>NUCLEOTIDE SEQUENCE [LARGE SCALE GENOMIC DNA]</scope>
    <source>
        <strain evidence="4">cv. 9930</strain>
    </source>
</reference>
<proteinExistence type="predicted"/>
<dbReference type="InterPro" id="IPR044972">
    <property type="entry name" value="Mot1"/>
</dbReference>
<protein>
    <recommendedName>
        <fullName evidence="2">Helicase C-terminal domain-containing protein</fullName>
    </recommendedName>
</protein>
<dbReference type="Gramene" id="KGN57796">
    <property type="protein sequence ID" value="KGN57796"/>
    <property type="gene ID" value="Csa_3G307160"/>
</dbReference>
<dbReference type="OMA" id="NEPETHF"/>
<evidence type="ECO:0000259" key="2">
    <source>
        <dbReference type="PROSITE" id="PS51194"/>
    </source>
</evidence>
<name>A0A0A0LCK5_CUCSA</name>
<reference evidence="3 4" key="2">
    <citation type="journal article" date="2009" name="PLoS ONE">
        <title>An integrated genetic and cytogenetic map of the cucumber genome.</title>
        <authorList>
            <person name="Ren Y."/>
            <person name="Zhang Z."/>
            <person name="Liu J."/>
            <person name="Staub J.E."/>
            <person name="Han Y."/>
            <person name="Cheng Z."/>
            <person name="Li X."/>
            <person name="Lu J."/>
            <person name="Miao H."/>
            <person name="Kang H."/>
            <person name="Xie B."/>
            <person name="Gu X."/>
            <person name="Wang X."/>
            <person name="Du Y."/>
            <person name="Jin W."/>
            <person name="Huang S."/>
        </authorList>
    </citation>
    <scope>NUCLEOTIDE SEQUENCE [LARGE SCALE GENOMIC DNA]</scope>
    <source>
        <strain evidence="4">cv. 9930</strain>
    </source>
</reference>
<reference evidence="3 4" key="1">
    <citation type="journal article" date="2009" name="Nat. Genet.">
        <title>The genome of the cucumber, Cucumis sativus L.</title>
        <authorList>
            <person name="Huang S."/>
            <person name="Li R."/>
            <person name="Zhang Z."/>
            <person name="Li L."/>
            <person name="Gu X."/>
            <person name="Fan W."/>
            <person name="Lucas W.J."/>
            <person name="Wang X."/>
            <person name="Xie B."/>
            <person name="Ni P."/>
            <person name="Ren Y."/>
            <person name="Zhu H."/>
            <person name="Li J."/>
            <person name="Lin K."/>
            <person name="Jin W."/>
            <person name="Fei Z."/>
            <person name="Li G."/>
            <person name="Staub J."/>
            <person name="Kilian A."/>
            <person name="van der Vossen E.A."/>
            <person name="Wu Y."/>
            <person name="Guo J."/>
            <person name="He J."/>
            <person name="Jia Z."/>
            <person name="Ren Y."/>
            <person name="Tian G."/>
            <person name="Lu Y."/>
            <person name="Ruan J."/>
            <person name="Qian W."/>
            <person name="Wang M."/>
            <person name="Huang Q."/>
            <person name="Li B."/>
            <person name="Xuan Z."/>
            <person name="Cao J."/>
            <person name="Asan"/>
            <person name="Wu Z."/>
            <person name="Zhang J."/>
            <person name="Cai Q."/>
            <person name="Bai Y."/>
            <person name="Zhao B."/>
            <person name="Han Y."/>
            <person name="Li Y."/>
            <person name="Li X."/>
            <person name="Wang S."/>
            <person name="Shi Q."/>
            <person name="Liu S."/>
            <person name="Cho W.K."/>
            <person name="Kim J.Y."/>
            <person name="Xu Y."/>
            <person name="Heller-Uszynska K."/>
            <person name="Miao H."/>
            <person name="Cheng Z."/>
            <person name="Zhang S."/>
            <person name="Wu J."/>
            <person name="Yang Y."/>
            <person name="Kang H."/>
            <person name="Li M."/>
            <person name="Liang H."/>
            <person name="Ren X."/>
            <person name="Shi Z."/>
            <person name="Wen M."/>
            <person name="Jian M."/>
            <person name="Yang H."/>
            <person name="Zhang G."/>
            <person name="Yang Z."/>
            <person name="Chen R."/>
            <person name="Liu S."/>
            <person name="Li J."/>
            <person name="Ma L."/>
            <person name="Liu H."/>
            <person name="Zhou Y."/>
            <person name="Zhao J."/>
            <person name="Fang X."/>
            <person name="Li G."/>
            <person name="Fang L."/>
            <person name="Li Y."/>
            <person name="Liu D."/>
            <person name="Zheng H."/>
            <person name="Zhang Y."/>
            <person name="Qin N."/>
            <person name="Li Z."/>
            <person name="Yang G."/>
            <person name="Yang S."/>
            <person name="Bolund L."/>
            <person name="Kristiansen K."/>
            <person name="Zheng H."/>
            <person name="Li S."/>
            <person name="Zhang X."/>
            <person name="Yang H."/>
            <person name="Wang J."/>
            <person name="Sun R."/>
            <person name="Zhang B."/>
            <person name="Jiang S."/>
            <person name="Wang J."/>
            <person name="Du Y."/>
            <person name="Li S."/>
        </authorList>
    </citation>
    <scope>NUCLEOTIDE SEQUENCE [LARGE SCALE GENOMIC DNA]</scope>
    <source>
        <strain evidence="4">cv. 9930</strain>
    </source>
</reference>
<dbReference type="GO" id="GO:0005524">
    <property type="term" value="F:ATP binding"/>
    <property type="evidence" value="ECO:0007669"/>
    <property type="project" value="InterPro"/>
</dbReference>
<feature type="domain" description="Helicase C-terminal" evidence="2">
    <location>
        <begin position="181"/>
        <end position="284"/>
    </location>
</feature>
<evidence type="ECO:0000313" key="3">
    <source>
        <dbReference type="EMBL" id="KGN57796.1"/>
    </source>
</evidence>
<dbReference type="InterPro" id="IPR027417">
    <property type="entry name" value="P-loop_NTPase"/>
</dbReference>
<dbReference type="InterPro" id="IPR049730">
    <property type="entry name" value="SNF2/RAD54-like_C"/>
</dbReference>
<gene>
    <name evidence="3" type="ORF">Csa_3G307160</name>
</gene>
<dbReference type="CDD" id="cd18793">
    <property type="entry name" value="SF2_C_SNF"/>
    <property type="match status" value="1"/>
</dbReference>